<dbReference type="Gene3D" id="3.20.20.70">
    <property type="entry name" value="Aldolase class I"/>
    <property type="match status" value="1"/>
</dbReference>
<proteinExistence type="predicted"/>
<evidence type="ECO:0000313" key="1">
    <source>
        <dbReference type="EMBL" id="MFC0389961.1"/>
    </source>
</evidence>
<evidence type="ECO:0000313" key="2">
    <source>
        <dbReference type="Proteomes" id="UP001589818"/>
    </source>
</evidence>
<protein>
    <submittedName>
        <fullName evidence="1">Glycoside hydrolase family 36 protein</fullName>
        <ecNumber evidence="1">3.2.1.-</ecNumber>
    </submittedName>
</protein>
<keyword evidence="2" id="KW-1185">Reference proteome</keyword>
<gene>
    <name evidence="1" type="ORF">ACFFJ8_01085</name>
</gene>
<dbReference type="InterPro" id="IPR017853">
    <property type="entry name" value="GH"/>
</dbReference>
<dbReference type="PRINTS" id="PR00743">
    <property type="entry name" value="GLHYDRLASE36"/>
</dbReference>
<dbReference type="Gene3D" id="2.70.98.60">
    <property type="entry name" value="alpha-galactosidase from lactobacil brevis"/>
    <property type="match status" value="1"/>
</dbReference>
<sequence length="728" mass="81161">MAKGYQTIIHENMRLQYEETDNGMWQRAFSPGPLELGEASIAYPNFQTGIAGAAQGRSSAGATGYSALFAEMRMERFEPSADGLFARYKHDKLGLAVEVGMTFIPGTAMIRQTTAVMNEGDEAITLTQLSSLHLQGIALGGCRPWYDPKKVKVHYCRTAWEGESQWRSDDLESLGLFQTSVHAELATVSFSSVGSFSTANYVPMIVLEDMETSRVWYLQIEASSNWNIEIGHRSAWNRPDGSLYLYADGANERVGGWVKPLQPGERFEAVPVAFGCCDGSFGDAVRELTKYRRHSCKPQTAREELPIVYNDYMNTLWGNPTTERLLPLIEAAFRAGAECFCIDAGWFATREENWSMGLGDWRESQDRFGSAGLRGILAEIEQRGMIPGVWLEMEVCGEEAELGSKPDSWFLMRNGRRVGGGARWFLNFANPEVRHYMHSVIDRLTAMGVGYIKNDYNDTVGAGAEGFGGSSADGTLQHSRAFYSFIDEVREKHPALVIENCASGAMRQDYGILRHFHLQSFTDQEIYTRCPSILGGSLATVLPEQLGIWAYPYPLLHRNHNAPETVETDSYRQSMADGEQTIFNMVNGLCGQLYLSGRIDAADERNAALIAEAVGLAKRERLFVRNAYPIWPTGFARIGDANGWASVGLASEDEGRLLLAVWRLGSHDEFMELPLPGWANQAAVVNTLYPIDLGRVESFYNERKGALTVRFPSRNQARLFEIKRDDRG</sequence>
<organism evidence="1 2">
    <name type="scientific">Paenibacillus mendelii</name>
    <dbReference type="NCBI Taxonomy" id="206163"/>
    <lineage>
        <taxon>Bacteria</taxon>
        <taxon>Bacillati</taxon>
        <taxon>Bacillota</taxon>
        <taxon>Bacilli</taxon>
        <taxon>Bacillales</taxon>
        <taxon>Paenibacillaceae</taxon>
        <taxon>Paenibacillus</taxon>
    </lineage>
</organism>
<dbReference type="InterPro" id="IPR038417">
    <property type="entry name" value="Alpga-gal_N_sf"/>
</dbReference>
<reference evidence="1 2" key="1">
    <citation type="submission" date="2024-09" db="EMBL/GenBank/DDBJ databases">
        <authorList>
            <person name="Sun Q."/>
            <person name="Mori K."/>
        </authorList>
    </citation>
    <scope>NUCLEOTIDE SEQUENCE [LARGE SCALE GENOMIC DNA]</scope>
    <source>
        <strain evidence="1 2">CCM 4839</strain>
    </source>
</reference>
<dbReference type="CDD" id="cd14791">
    <property type="entry name" value="GH36"/>
    <property type="match status" value="1"/>
</dbReference>
<accession>A0ABV6J263</accession>
<dbReference type="GO" id="GO:0016798">
    <property type="term" value="F:hydrolase activity, acting on glycosyl bonds"/>
    <property type="evidence" value="ECO:0007669"/>
    <property type="project" value="UniProtKB-KW"/>
</dbReference>
<dbReference type="InterPro" id="IPR013785">
    <property type="entry name" value="Aldolase_TIM"/>
</dbReference>
<dbReference type="Pfam" id="PF02065">
    <property type="entry name" value="Melibiase"/>
    <property type="match status" value="1"/>
</dbReference>
<dbReference type="Proteomes" id="UP001589818">
    <property type="component" value="Unassembled WGS sequence"/>
</dbReference>
<dbReference type="SUPFAM" id="SSF51445">
    <property type="entry name" value="(Trans)glycosidases"/>
    <property type="match status" value="1"/>
</dbReference>
<keyword evidence="1" id="KW-0378">Hydrolase</keyword>
<dbReference type="RefSeq" id="WP_204822188.1">
    <property type="nucleotide sequence ID" value="NZ_JANHOF010000005.1"/>
</dbReference>
<keyword evidence="1" id="KW-0326">Glycosidase</keyword>
<dbReference type="EMBL" id="JBHLVF010000005">
    <property type="protein sequence ID" value="MFC0389961.1"/>
    <property type="molecule type" value="Genomic_DNA"/>
</dbReference>
<dbReference type="EC" id="3.2.1.-" evidence="1"/>
<name>A0ABV6J263_9BACL</name>
<comment type="caution">
    <text evidence="1">The sequence shown here is derived from an EMBL/GenBank/DDBJ whole genome shotgun (WGS) entry which is preliminary data.</text>
</comment>
<dbReference type="InterPro" id="IPR002252">
    <property type="entry name" value="Glyco_hydro_36"/>
</dbReference>